<sequence>MKIHLGIRPPHLGRLRFYKVPIKVMERNLNHHKCRRLAAAIRAAAAAEKPEIMANNAQKLFVMIDEMTWALWSSQAAMFVNYLLMTLIAASAMSVAALALGSRAGLYAALTLGGGITVVRSGVIAYTEYVCRILRETASERERAYTSMYFRDYGLTLEMAPDNEQEITQPSVK</sequence>
<evidence type="ECO:0000313" key="2">
    <source>
        <dbReference type="EMBL" id="KAA0888063.1"/>
    </source>
</evidence>
<dbReference type="RefSeq" id="WP_149309606.1">
    <property type="nucleotide sequence ID" value="NZ_SRSD01000012.1"/>
</dbReference>
<keyword evidence="3" id="KW-1185">Reference proteome</keyword>
<keyword evidence="1" id="KW-0812">Transmembrane</keyword>
<dbReference type="Proteomes" id="UP000324298">
    <property type="component" value="Unassembled WGS sequence"/>
</dbReference>
<feature type="transmembrane region" description="Helical" evidence="1">
    <location>
        <begin position="79"/>
        <end position="100"/>
    </location>
</feature>
<name>A0A5A9X5X6_9BACT</name>
<evidence type="ECO:0000256" key="1">
    <source>
        <dbReference type="SAM" id="Phobius"/>
    </source>
</evidence>
<keyword evidence="1" id="KW-0472">Membrane</keyword>
<dbReference type="EMBL" id="SRSD01000012">
    <property type="protein sequence ID" value="KAA0888063.1"/>
    <property type="molecule type" value="Genomic_DNA"/>
</dbReference>
<feature type="transmembrane region" description="Helical" evidence="1">
    <location>
        <begin position="106"/>
        <end position="126"/>
    </location>
</feature>
<organism evidence="2 3">
    <name type="scientific">Oryzomonas rubra</name>
    <dbReference type="NCBI Taxonomy" id="2509454"/>
    <lineage>
        <taxon>Bacteria</taxon>
        <taxon>Pseudomonadati</taxon>
        <taxon>Thermodesulfobacteriota</taxon>
        <taxon>Desulfuromonadia</taxon>
        <taxon>Geobacterales</taxon>
        <taxon>Geobacteraceae</taxon>
        <taxon>Oryzomonas</taxon>
    </lineage>
</organism>
<evidence type="ECO:0000313" key="3">
    <source>
        <dbReference type="Proteomes" id="UP000324298"/>
    </source>
</evidence>
<dbReference type="AlphaFoldDB" id="A0A5A9X5X6"/>
<keyword evidence="1" id="KW-1133">Transmembrane helix</keyword>
<proteinExistence type="predicted"/>
<gene>
    <name evidence="2" type="ORF">ET418_16825</name>
</gene>
<accession>A0A5A9X5X6</accession>
<reference evidence="2 3" key="1">
    <citation type="submission" date="2019-04" db="EMBL/GenBank/DDBJ databases">
        <title>Geobacter ruber sp. nov., ferric-reducing bacteria isolated from paddy soil.</title>
        <authorList>
            <person name="Xu Z."/>
            <person name="Masuda Y."/>
            <person name="Itoh H."/>
            <person name="Senoo K."/>
        </authorList>
    </citation>
    <scope>NUCLEOTIDE SEQUENCE [LARGE SCALE GENOMIC DNA]</scope>
    <source>
        <strain evidence="2 3">Red88</strain>
    </source>
</reference>
<comment type="caution">
    <text evidence="2">The sequence shown here is derived from an EMBL/GenBank/DDBJ whole genome shotgun (WGS) entry which is preliminary data.</text>
</comment>
<protein>
    <submittedName>
        <fullName evidence="2">Uncharacterized protein</fullName>
    </submittedName>
</protein>